<dbReference type="Proteomes" id="UP000019141">
    <property type="component" value="Unassembled WGS sequence"/>
</dbReference>
<keyword evidence="3" id="KW-1185">Reference proteome</keyword>
<evidence type="ECO:0000313" key="2">
    <source>
        <dbReference type="EMBL" id="ETW97356.1"/>
    </source>
</evidence>
<organism evidence="2 3">
    <name type="scientific">Entotheonella factor</name>
    <dbReference type="NCBI Taxonomy" id="1429438"/>
    <lineage>
        <taxon>Bacteria</taxon>
        <taxon>Pseudomonadati</taxon>
        <taxon>Nitrospinota/Tectimicrobiota group</taxon>
        <taxon>Candidatus Tectimicrobiota</taxon>
        <taxon>Candidatus Entotheonellia</taxon>
        <taxon>Candidatus Entotheonellales</taxon>
        <taxon>Candidatus Entotheonellaceae</taxon>
        <taxon>Candidatus Entotheonella</taxon>
    </lineage>
</organism>
<dbReference type="InterPro" id="IPR050259">
    <property type="entry name" value="SDR"/>
</dbReference>
<dbReference type="PANTHER" id="PTHR42879:SF2">
    <property type="entry name" value="3-OXOACYL-[ACYL-CARRIER-PROTEIN] REDUCTASE FABG"/>
    <property type="match status" value="1"/>
</dbReference>
<dbReference type="PANTHER" id="PTHR42879">
    <property type="entry name" value="3-OXOACYL-(ACYL-CARRIER-PROTEIN) REDUCTASE"/>
    <property type="match status" value="1"/>
</dbReference>
<evidence type="ECO:0008006" key="4">
    <source>
        <dbReference type="Google" id="ProtNLM"/>
    </source>
</evidence>
<dbReference type="EMBL" id="AZHW01000677">
    <property type="protein sequence ID" value="ETW97356.1"/>
    <property type="molecule type" value="Genomic_DNA"/>
</dbReference>
<protein>
    <recommendedName>
        <fullName evidence="4">SDR family oxidoreductase</fullName>
    </recommendedName>
</protein>
<comment type="caution">
    <text evidence="2">The sequence shown here is derived from an EMBL/GenBank/DDBJ whole genome shotgun (WGS) entry which is preliminary data.</text>
</comment>
<evidence type="ECO:0000256" key="1">
    <source>
        <dbReference type="ARBA" id="ARBA00006484"/>
    </source>
</evidence>
<dbReference type="InterPro" id="IPR036291">
    <property type="entry name" value="NAD(P)-bd_dom_sf"/>
</dbReference>
<dbReference type="InterPro" id="IPR002347">
    <property type="entry name" value="SDR_fam"/>
</dbReference>
<gene>
    <name evidence="2" type="ORF">ETSY1_22965</name>
</gene>
<dbReference type="AlphaFoldDB" id="W4LJ53"/>
<dbReference type="CDD" id="cd05233">
    <property type="entry name" value="SDR_c"/>
    <property type="match status" value="1"/>
</dbReference>
<evidence type="ECO:0000313" key="3">
    <source>
        <dbReference type="Proteomes" id="UP000019141"/>
    </source>
</evidence>
<dbReference type="HOGENOM" id="CLU_010194_1_3_7"/>
<sequence length="246" mass="27104">MESHLQGKTVLVTEATRNFGHITAQALAKEGANLFLSTLDDEDQLEPIRRDVAALGSKVVTGQYDISDETQAQTLVEQCLAEFRRLDVVVNNVLYPVPVQSLEDLPFEQWQRKIEVETTGSFYLFKQILPVMIEREWGRIINYTGLDAFKGGELVSGSTELGIVGLTRGIAREYGKHNITANCIGVSGIATEEVEGRHGFPPGARDPIPRWGRPEEIAFLTVSLCSEDAGYVTGQCLLANGGKYFL</sequence>
<dbReference type="PRINTS" id="PR00081">
    <property type="entry name" value="GDHRDH"/>
</dbReference>
<proteinExistence type="inferred from homology"/>
<accession>W4LJ53</accession>
<comment type="similarity">
    <text evidence="1">Belongs to the short-chain dehydrogenases/reductases (SDR) family.</text>
</comment>
<reference evidence="2 3" key="1">
    <citation type="journal article" date="2014" name="Nature">
        <title>An environmental bacterial taxon with a large and distinct metabolic repertoire.</title>
        <authorList>
            <person name="Wilson M.C."/>
            <person name="Mori T."/>
            <person name="Ruckert C."/>
            <person name="Uria A.R."/>
            <person name="Helf M.J."/>
            <person name="Takada K."/>
            <person name="Gernert C."/>
            <person name="Steffens U.A."/>
            <person name="Heycke N."/>
            <person name="Schmitt S."/>
            <person name="Rinke C."/>
            <person name="Helfrich E.J."/>
            <person name="Brachmann A.O."/>
            <person name="Gurgui C."/>
            <person name="Wakimoto T."/>
            <person name="Kracht M."/>
            <person name="Crusemann M."/>
            <person name="Hentschel U."/>
            <person name="Abe I."/>
            <person name="Matsunaga S."/>
            <person name="Kalinowski J."/>
            <person name="Takeyama H."/>
            <person name="Piel J."/>
        </authorList>
    </citation>
    <scope>NUCLEOTIDE SEQUENCE [LARGE SCALE GENOMIC DNA]</scope>
    <source>
        <strain evidence="3">TSY1</strain>
    </source>
</reference>
<dbReference type="SUPFAM" id="SSF51735">
    <property type="entry name" value="NAD(P)-binding Rossmann-fold domains"/>
    <property type="match status" value="1"/>
</dbReference>
<dbReference type="Gene3D" id="3.40.50.720">
    <property type="entry name" value="NAD(P)-binding Rossmann-like Domain"/>
    <property type="match status" value="1"/>
</dbReference>
<name>W4LJ53_ENTF1</name>
<dbReference type="Pfam" id="PF13561">
    <property type="entry name" value="adh_short_C2"/>
    <property type="match status" value="1"/>
</dbReference>